<gene>
    <name evidence="8" type="ORF">SAMN05216498_1457</name>
</gene>
<feature type="transmembrane region" description="Helical" evidence="7">
    <location>
        <begin position="313"/>
        <end position="333"/>
    </location>
</feature>
<dbReference type="STRING" id="237069.SAMN05216498_1457"/>
<reference evidence="8 9" key="1">
    <citation type="submission" date="2016-10" db="EMBL/GenBank/DDBJ databases">
        <authorList>
            <person name="de Groot N.N."/>
        </authorList>
    </citation>
    <scope>NUCLEOTIDE SEQUENCE [LARGE SCALE GENOMIC DNA]</scope>
    <source>
        <strain evidence="8 9">CGMCC 1.3442</strain>
    </source>
</reference>
<evidence type="ECO:0000256" key="2">
    <source>
        <dbReference type="ARBA" id="ARBA00022448"/>
    </source>
</evidence>
<dbReference type="OrthoDB" id="2707121at2"/>
<name>A0A1G9YKV4_9BACI</name>
<dbReference type="PANTHER" id="PTHR23513">
    <property type="entry name" value="INTEGRAL MEMBRANE EFFLUX PROTEIN-RELATED"/>
    <property type="match status" value="1"/>
</dbReference>
<keyword evidence="2" id="KW-0813">Transport</keyword>
<dbReference type="Proteomes" id="UP000199334">
    <property type="component" value="Unassembled WGS sequence"/>
</dbReference>
<dbReference type="AlphaFoldDB" id="A0A1G9YKV4"/>
<keyword evidence="9" id="KW-1185">Reference proteome</keyword>
<keyword evidence="6 7" id="KW-0472">Membrane</keyword>
<dbReference type="InterPro" id="IPR010290">
    <property type="entry name" value="TM_effector"/>
</dbReference>
<dbReference type="RefSeq" id="WP_093855932.1">
    <property type="nucleotide sequence ID" value="NZ_BJVZ01000026.1"/>
</dbReference>
<dbReference type="CDD" id="cd06173">
    <property type="entry name" value="MFS_MefA_like"/>
    <property type="match status" value="1"/>
</dbReference>
<dbReference type="PANTHER" id="PTHR23513:SF6">
    <property type="entry name" value="MAJOR FACILITATOR SUPERFAMILY ASSOCIATED DOMAIN-CONTAINING PROTEIN"/>
    <property type="match status" value="1"/>
</dbReference>
<feature type="transmembrane region" description="Helical" evidence="7">
    <location>
        <begin position="103"/>
        <end position="126"/>
    </location>
</feature>
<keyword evidence="5 7" id="KW-1133">Transmembrane helix</keyword>
<evidence type="ECO:0000256" key="1">
    <source>
        <dbReference type="ARBA" id="ARBA00004651"/>
    </source>
</evidence>
<dbReference type="Pfam" id="PF05977">
    <property type="entry name" value="MFS_3"/>
    <property type="match status" value="1"/>
</dbReference>
<feature type="transmembrane region" description="Helical" evidence="7">
    <location>
        <begin position="353"/>
        <end position="372"/>
    </location>
</feature>
<feature type="transmembrane region" description="Helical" evidence="7">
    <location>
        <begin position="228"/>
        <end position="250"/>
    </location>
</feature>
<feature type="transmembrane region" description="Helical" evidence="7">
    <location>
        <begin position="164"/>
        <end position="185"/>
    </location>
</feature>
<evidence type="ECO:0000256" key="4">
    <source>
        <dbReference type="ARBA" id="ARBA00022692"/>
    </source>
</evidence>
<sequence>MKLLVHNLNFFNMWFSNFVGILNDRFRELIIPLIVLGLTHSPLITGLVALSQQLGTVLFSIPIGTWLENKDKVKISGICHFLYAVGLSLLSFLVTINRINEFYIALTLFLLGILAIIIRTSFNVLIPNVSGRENLLEAHTSVEGADAISTLIGPTIAGVVLAKLGASLTLGVCSISSLVSMIFILRVKHDRGDTNRIQSSNNIKERMNEFISKSKSGLKYLVQNSSQIICTITICSLGFSTVFIVLTVILHTEISLNLSETFIGILLSCAGVGNVIGVLVISKFKRMNWLTLLSTLMIISSLGVFIIFLTNNFILMCLGMILFDGALSMAFVVQGAVHQGITPDEFLSRVRSATYVISGLFTMLGTFLAGFIPEFFTTHFSLAFGVCMLLISAIVLLKFKRIGEKFDQIKPIYAQK</sequence>
<keyword evidence="3" id="KW-1003">Cell membrane</keyword>
<feature type="transmembrane region" description="Helical" evidence="7">
    <location>
        <begin position="75"/>
        <end position="96"/>
    </location>
</feature>
<feature type="transmembrane region" description="Helical" evidence="7">
    <location>
        <begin position="378"/>
        <end position="397"/>
    </location>
</feature>
<evidence type="ECO:0000256" key="6">
    <source>
        <dbReference type="ARBA" id="ARBA00023136"/>
    </source>
</evidence>
<dbReference type="Gene3D" id="1.20.1250.20">
    <property type="entry name" value="MFS general substrate transporter like domains"/>
    <property type="match status" value="1"/>
</dbReference>
<organism evidence="8 9">
    <name type="scientific">Tenuibacillus multivorans</name>
    <dbReference type="NCBI Taxonomy" id="237069"/>
    <lineage>
        <taxon>Bacteria</taxon>
        <taxon>Bacillati</taxon>
        <taxon>Bacillota</taxon>
        <taxon>Bacilli</taxon>
        <taxon>Bacillales</taxon>
        <taxon>Bacillaceae</taxon>
        <taxon>Tenuibacillus</taxon>
    </lineage>
</organism>
<comment type="subcellular location">
    <subcellularLocation>
        <location evidence="1">Cell membrane</location>
        <topology evidence="1">Multi-pass membrane protein</topology>
    </subcellularLocation>
</comment>
<evidence type="ECO:0000256" key="5">
    <source>
        <dbReference type="ARBA" id="ARBA00022989"/>
    </source>
</evidence>
<dbReference type="GO" id="GO:0005886">
    <property type="term" value="C:plasma membrane"/>
    <property type="evidence" value="ECO:0007669"/>
    <property type="project" value="UniProtKB-SubCell"/>
</dbReference>
<feature type="transmembrane region" description="Helical" evidence="7">
    <location>
        <begin position="29"/>
        <end position="50"/>
    </location>
</feature>
<evidence type="ECO:0000313" key="9">
    <source>
        <dbReference type="Proteomes" id="UP000199334"/>
    </source>
</evidence>
<evidence type="ECO:0000256" key="7">
    <source>
        <dbReference type="SAM" id="Phobius"/>
    </source>
</evidence>
<proteinExistence type="predicted"/>
<dbReference type="SUPFAM" id="SSF103473">
    <property type="entry name" value="MFS general substrate transporter"/>
    <property type="match status" value="1"/>
</dbReference>
<evidence type="ECO:0000256" key="3">
    <source>
        <dbReference type="ARBA" id="ARBA00022475"/>
    </source>
</evidence>
<dbReference type="EMBL" id="FNIG01000002">
    <property type="protein sequence ID" value="SDN09710.1"/>
    <property type="molecule type" value="Genomic_DNA"/>
</dbReference>
<evidence type="ECO:0000313" key="8">
    <source>
        <dbReference type="EMBL" id="SDN09710.1"/>
    </source>
</evidence>
<dbReference type="InterPro" id="IPR036259">
    <property type="entry name" value="MFS_trans_sf"/>
</dbReference>
<keyword evidence="4 7" id="KW-0812">Transmembrane</keyword>
<feature type="transmembrane region" description="Helical" evidence="7">
    <location>
        <begin position="289"/>
        <end position="307"/>
    </location>
</feature>
<feature type="transmembrane region" description="Helical" evidence="7">
    <location>
        <begin position="262"/>
        <end position="282"/>
    </location>
</feature>
<accession>A0A1G9YKV4</accession>
<protein>
    <submittedName>
        <fullName evidence="8">Transmembrane secretion effector</fullName>
    </submittedName>
</protein>